<keyword evidence="1" id="KW-0175">Coiled coil</keyword>
<protein>
    <recommendedName>
        <fullName evidence="3">DUF7918 domain-containing protein</fullName>
    </recommendedName>
</protein>
<evidence type="ECO:0000256" key="1">
    <source>
        <dbReference type="SAM" id="Coils"/>
    </source>
</evidence>
<organism evidence="4 5">
    <name type="scientific">Oleoguttula mirabilis</name>
    <dbReference type="NCBI Taxonomy" id="1507867"/>
    <lineage>
        <taxon>Eukaryota</taxon>
        <taxon>Fungi</taxon>
        <taxon>Dikarya</taxon>
        <taxon>Ascomycota</taxon>
        <taxon>Pezizomycotina</taxon>
        <taxon>Dothideomycetes</taxon>
        <taxon>Dothideomycetidae</taxon>
        <taxon>Mycosphaerellales</taxon>
        <taxon>Teratosphaeriaceae</taxon>
        <taxon>Oleoguttula</taxon>
    </lineage>
</organism>
<dbReference type="Proteomes" id="UP001324427">
    <property type="component" value="Unassembled WGS sequence"/>
</dbReference>
<feature type="region of interest" description="Disordered" evidence="2">
    <location>
        <begin position="193"/>
        <end position="263"/>
    </location>
</feature>
<dbReference type="InterPro" id="IPR057678">
    <property type="entry name" value="DUF7918"/>
</dbReference>
<dbReference type="Pfam" id="PF25534">
    <property type="entry name" value="DUF7918"/>
    <property type="match status" value="1"/>
</dbReference>
<accession>A0AAV9JPV7</accession>
<feature type="coiled-coil region" evidence="1">
    <location>
        <begin position="264"/>
        <end position="291"/>
    </location>
</feature>
<proteinExistence type="predicted"/>
<evidence type="ECO:0000256" key="2">
    <source>
        <dbReference type="SAM" id="MobiDB-lite"/>
    </source>
</evidence>
<feature type="compositionally biased region" description="Low complexity" evidence="2">
    <location>
        <begin position="241"/>
        <end position="255"/>
    </location>
</feature>
<name>A0AAV9JPV7_9PEZI</name>
<feature type="domain" description="DUF7918" evidence="3">
    <location>
        <begin position="31"/>
        <end position="124"/>
    </location>
</feature>
<evidence type="ECO:0000313" key="4">
    <source>
        <dbReference type="EMBL" id="KAK4547200.1"/>
    </source>
</evidence>
<dbReference type="EMBL" id="JAVFHQ010000012">
    <property type="protein sequence ID" value="KAK4547200.1"/>
    <property type="molecule type" value="Genomic_DNA"/>
</dbReference>
<evidence type="ECO:0000313" key="5">
    <source>
        <dbReference type="Proteomes" id="UP001324427"/>
    </source>
</evidence>
<reference evidence="4 5" key="1">
    <citation type="submission" date="2021-11" db="EMBL/GenBank/DDBJ databases">
        <title>Black yeast isolated from Biological Soil Crust.</title>
        <authorList>
            <person name="Kurbessoian T."/>
        </authorList>
    </citation>
    <scope>NUCLEOTIDE SEQUENCE [LARGE SCALE GENOMIC DNA]</scope>
    <source>
        <strain evidence="4 5">CCFEE 5522</strain>
    </source>
</reference>
<sequence>MHQNGIRACVYATESKAKKEEFTPLVNSPLYTDDPCVRYIEGLDGERFGVMIDVEKDVLRGDTDATAVEVSFKVDGGLVSQRYVVPFSKHSSARRLRMFDFSAMKHGQWQRHGFAFGKMALDEDLVIALSVLKAISFDDECRLERQAGEALYPSATVDLTQAAASSIGAGKELHERNGRNTDVAITNAFTVRKGHPDRNGAAAQATPRKRPAEDVEVLDMTDGDSPPKRLKSVQVDPVPFSLSKAKSANAPPSAAGQPDKRLEKRRLELQLEEVRIREKRLRIERQMLELEGDDPL</sequence>
<evidence type="ECO:0000259" key="3">
    <source>
        <dbReference type="Pfam" id="PF25534"/>
    </source>
</evidence>
<keyword evidence="5" id="KW-1185">Reference proteome</keyword>
<dbReference type="AlphaFoldDB" id="A0AAV9JPV7"/>
<gene>
    <name evidence="4" type="ORF">LTR36_001421</name>
</gene>
<comment type="caution">
    <text evidence="4">The sequence shown here is derived from an EMBL/GenBank/DDBJ whole genome shotgun (WGS) entry which is preliminary data.</text>
</comment>